<dbReference type="InterPro" id="IPR036390">
    <property type="entry name" value="WH_DNA-bd_sf"/>
</dbReference>
<keyword evidence="3" id="KW-0238">DNA-binding</keyword>
<dbReference type="Gene3D" id="1.10.10.10">
    <property type="entry name" value="Winged helix-like DNA-binding domain superfamily/Winged helix DNA-binding domain"/>
    <property type="match status" value="1"/>
</dbReference>
<dbReference type="PROSITE" id="PS50931">
    <property type="entry name" value="HTH_LYSR"/>
    <property type="match status" value="1"/>
</dbReference>
<organism evidence="6 7">
    <name type="scientific">Kribbella speibonae</name>
    <dbReference type="NCBI Taxonomy" id="1572660"/>
    <lineage>
        <taxon>Bacteria</taxon>
        <taxon>Bacillati</taxon>
        <taxon>Actinomycetota</taxon>
        <taxon>Actinomycetes</taxon>
        <taxon>Propionibacteriales</taxon>
        <taxon>Kribbellaceae</taxon>
        <taxon>Kribbella</taxon>
    </lineage>
</organism>
<dbReference type="EMBL" id="SJKC01000003">
    <property type="protein sequence ID" value="TCC36380.1"/>
    <property type="molecule type" value="Genomic_DNA"/>
</dbReference>
<dbReference type="InterPro" id="IPR036388">
    <property type="entry name" value="WH-like_DNA-bd_sf"/>
</dbReference>
<dbReference type="Gene3D" id="3.40.190.10">
    <property type="entry name" value="Periplasmic binding protein-like II"/>
    <property type="match status" value="2"/>
</dbReference>
<gene>
    <name evidence="6" type="ORF">E0H92_27450</name>
</gene>
<evidence type="ECO:0000256" key="1">
    <source>
        <dbReference type="ARBA" id="ARBA00009437"/>
    </source>
</evidence>
<comment type="similarity">
    <text evidence="1">Belongs to the LysR transcriptional regulatory family.</text>
</comment>
<dbReference type="Pfam" id="PF03466">
    <property type="entry name" value="LysR_substrate"/>
    <property type="match status" value="1"/>
</dbReference>
<evidence type="ECO:0000256" key="3">
    <source>
        <dbReference type="ARBA" id="ARBA00023125"/>
    </source>
</evidence>
<dbReference type="GO" id="GO:0032993">
    <property type="term" value="C:protein-DNA complex"/>
    <property type="evidence" value="ECO:0007669"/>
    <property type="project" value="TreeGrafter"/>
</dbReference>
<dbReference type="Proteomes" id="UP000294225">
    <property type="component" value="Unassembled WGS sequence"/>
</dbReference>
<accession>A0A4R0IUE7</accession>
<dbReference type="InterPro" id="IPR005119">
    <property type="entry name" value="LysR_subst-bd"/>
</dbReference>
<sequence length="299" mass="32023">MYDVRRLRLLRELNYRGTLAAVADALGYNPSSVSHQLTILEREVGVPLLEPVGRGVRLTAAAHVLVTHTEAILLELERAEAAVAATRTAVTGVVRLATFQSAAHTLMPPAVATLASTYPALEVQLTHIDAEHALPALVARDFDLVLHEEYPGIPVPPVSGVTVERLTTDPMLLATPAAAGLTSIEHAANQPWAMEPGSTRAGAWARAVCRRAGFEPHVVYESTDVLLHRLLVERGLATALLPQLVLNTDPQPSGLRTAAVPGHPQREIMLAYRSGSRTNPAIAAVTETLKSPQPPSQPR</sequence>
<dbReference type="Pfam" id="PF00126">
    <property type="entry name" value="HTH_1"/>
    <property type="match status" value="1"/>
</dbReference>
<feature type="domain" description="HTH lysR-type" evidence="5">
    <location>
        <begin position="1"/>
        <end position="59"/>
    </location>
</feature>
<name>A0A4R0IUE7_9ACTN</name>
<dbReference type="PANTHER" id="PTHR30346:SF29">
    <property type="entry name" value="LYSR SUBSTRATE-BINDING"/>
    <property type="match status" value="1"/>
</dbReference>
<dbReference type="SUPFAM" id="SSF53850">
    <property type="entry name" value="Periplasmic binding protein-like II"/>
    <property type="match status" value="1"/>
</dbReference>
<dbReference type="RefSeq" id="WP_131498206.1">
    <property type="nucleotide sequence ID" value="NZ_SJKC01000003.1"/>
</dbReference>
<comment type="caution">
    <text evidence="6">The sequence shown here is derived from an EMBL/GenBank/DDBJ whole genome shotgun (WGS) entry which is preliminary data.</text>
</comment>
<evidence type="ECO:0000259" key="5">
    <source>
        <dbReference type="PROSITE" id="PS50931"/>
    </source>
</evidence>
<proteinExistence type="inferred from homology"/>
<evidence type="ECO:0000256" key="4">
    <source>
        <dbReference type="ARBA" id="ARBA00023163"/>
    </source>
</evidence>
<evidence type="ECO:0000313" key="6">
    <source>
        <dbReference type="EMBL" id="TCC36380.1"/>
    </source>
</evidence>
<dbReference type="PANTHER" id="PTHR30346">
    <property type="entry name" value="TRANSCRIPTIONAL DUAL REGULATOR HCAR-RELATED"/>
    <property type="match status" value="1"/>
</dbReference>
<evidence type="ECO:0000313" key="7">
    <source>
        <dbReference type="Proteomes" id="UP000294225"/>
    </source>
</evidence>
<evidence type="ECO:0000256" key="2">
    <source>
        <dbReference type="ARBA" id="ARBA00023015"/>
    </source>
</evidence>
<dbReference type="InterPro" id="IPR000847">
    <property type="entry name" value="LysR_HTH_N"/>
</dbReference>
<protein>
    <submittedName>
        <fullName evidence="6">LysR family transcriptional regulator</fullName>
    </submittedName>
</protein>
<reference evidence="6 7" key="1">
    <citation type="submission" date="2019-02" db="EMBL/GenBank/DDBJ databases">
        <title>Kribbella capetownensis sp. nov. and Kribbella speibonae sp. nov., isolated from soil.</title>
        <authorList>
            <person name="Curtis S.M."/>
            <person name="Norton I."/>
            <person name="Everest G.J."/>
            <person name="Meyers P.R."/>
        </authorList>
    </citation>
    <scope>NUCLEOTIDE SEQUENCE [LARGE SCALE GENOMIC DNA]</scope>
    <source>
        <strain evidence="6 7">YM55</strain>
    </source>
</reference>
<keyword evidence="2" id="KW-0805">Transcription regulation</keyword>
<dbReference type="GO" id="GO:0003700">
    <property type="term" value="F:DNA-binding transcription factor activity"/>
    <property type="evidence" value="ECO:0007669"/>
    <property type="project" value="InterPro"/>
</dbReference>
<dbReference type="AlphaFoldDB" id="A0A4R0IUE7"/>
<dbReference type="GO" id="GO:0003677">
    <property type="term" value="F:DNA binding"/>
    <property type="evidence" value="ECO:0007669"/>
    <property type="project" value="UniProtKB-KW"/>
</dbReference>
<keyword evidence="4" id="KW-0804">Transcription</keyword>
<dbReference type="SUPFAM" id="SSF46785">
    <property type="entry name" value="Winged helix' DNA-binding domain"/>
    <property type="match status" value="1"/>
</dbReference>